<dbReference type="InterPro" id="IPR043203">
    <property type="entry name" value="VGCC_Ca_Na"/>
</dbReference>
<feature type="transmembrane region" description="Helical" evidence="6">
    <location>
        <begin position="396"/>
        <end position="416"/>
    </location>
</feature>
<protein>
    <recommendedName>
        <fullName evidence="7">EF-hand domain-containing protein</fullName>
    </recommendedName>
</protein>
<feature type="transmembrane region" description="Helical" evidence="6">
    <location>
        <begin position="237"/>
        <end position="259"/>
    </location>
</feature>
<keyword evidence="9" id="KW-1185">Reference proteome</keyword>
<sequence>MESADSPKEDALSGLLLKQLAELRELIELRFAQQKESLLSLSERRQSERRQSERRFSERRLSERRLESIWEGDAPKPQAEGHQDPEDLPESASRSSLRIQVMPEFTRQQTEVTEETQLPPAFGRRSSDLSGTNSTIRNNMNMRRSVVSTKSMRNSFVRESIQVHKLKAKLQSSSLSFRREKDAGFDPEMSLRDVAAAMVESSVFSHFVALLIVANVVLLGVEVDLTSAVGVNDAPRWCGPLNGAIVGIFVLETLLKFFAYGCHGYWCGPDSAWNIFDFVIIAVSVLEVILDVVAQMLNPSVNAGQLRMMRTVRLARALRGMRVVRLFRYVSALRTLVLSIISTMGSLLWTLALLVILFYSFGVVLTQLVVDFCRFSGIDAGADPNAPPICPEELGMYWSSVSESMLTLFMAISGGLSWSEAMRPLRKVSGLAVFFVLLYVVITVFAVLNVVTGVFCNTAIESAGADKDVATIKQLQRRRQQVDALRLIFYEIDRAQTNEVTLEDVQHAISTEKLSSFLESVGISTDDVWTLFMLLDSDQRGVIDLDEFVSGCLQLHGPAKSLQLAKMSYENKLTRKAIKQLSQEIQSIQIPLGHRHAREIFERERGEEPSGKKQLHL</sequence>
<feature type="compositionally biased region" description="Basic and acidic residues" evidence="5">
    <location>
        <begin position="42"/>
        <end position="68"/>
    </location>
</feature>
<keyword evidence="3 6" id="KW-1133">Transmembrane helix</keyword>
<gene>
    <name evidence="8" type="ORF">EVOR1521_LOCUS29525</name>
</gene>
<dbReference type="Gene3D" id="1.10.287.70">
    <property type="match status" value="1"/>
</dbReference>
<evidence type="ECO:0000256" key="2">
    <source>
        <dbReference type="ARBA" id="ARBA00022692"/>
    </source>
</evidence>
<evidence type="ECO:0000313" key="8">
    <source>
        <dbReference type="EMBL" id="CAJ1407947.1"/>
    </source>
</evidence>
<dbReference type="GO" id="GO:0005509">
    <property type="term" value="F:calcium ion binding"/>
    <property type="evidence" value="ECO:0007669"/>
    <property type="project" value="InterPro"/>
</dbReference>
<feature type="region of interest" description="Disordered" evidence="5">
    <location>
        <begin position="38"/>
        <end position="94"/>
    </location>
</feature>
<dbReference type="SUPFAM" id="SSF47473">
    <property type="entry name" value="EF-hand"/>
    <property type="match status" value="1"/>
</dbReference>
<comment type="caution">
    <text evidence="8">The sequence shown here is derived from an EMBL/GenBank/DDBJ whole genome shotgun (WGS) entry which is preliminary data.</text>
</comment>
<keyword evidence="2 6" id="KW-0812">Transmembrane</keyword>
<feature type="transmembrane region" description="Helical" evidence="6">
    <location>
        <begin position="428"/>
        <end position="448"/>
    </location>
</feature>
<proteinExistence type="predicted"/>
<evidence type="ECO:0000256" key="1">
    <source>
        <dbReference type="ARBA" id="ARBA00004141"/>
    </source>
</evidence>
<dbReference type="Gene3D" id="1.10.238.10">
    <property type="entry name" value="EF-hand"/>
    <property type="match status" value="1"/>
</dbReference>
<dbReference type="InterPro" id="IPR002048">
    <property type="entry name" value="EF_hand_dom"/>
</dbReference>
<dbReference type="InterPro" id="IPR005821">
    <property type="entry name" value="Ion_trans_dom"/>
</dbReference>
<accession>A0AA36NI10</accession>
<feature type="domain" description="EF-hand" evidence="7">
    <location>
        <begin position="523"/>
        <end position="558"/>
    </location>
</feature>
<evidence type="ECO:0000259" key="7">
    <source>
        <dbReference type="PROSITE" id="PS50222"/>
    </source>
</evidence>
<comment type="subcellular location">
    <subcellularLocation>
        <location evidence="1">Membrane</location>
        <topology evidence="1">Multi-pass membrane protein</topology>
    </subcellularLocation>
</comment>
<dbReference type="PANTHER" id="PTHR10037:SF62">
    <property type="entry name" value="SODIUM CHANNEL PROTEIN 60E"/>
    <property type="match status" value="1"/>
</dbReference>
<dbReference type="SUPFAM" id="SSF81324">
    <property type="entry name" value="Voltage-gated potassium channels"/>
    <property type="match status" value="1"/>
</dbReference>
<dbReference type="PANTHER" id="PTHR10037">
    <property type="entry name" value="VOLTAGE-GATED CATION CHANNEL CALCIUM AND SODIUM"/>
    <property type="match status" value="1"/>
</dbReference>
<evidence type="ECO:0000256" key="5">
    <source>
        <dbReference type="SAM" id="MobiDB-lite"/>
    </source>
</evidence>
<dbReference type="InterPro" id="IPR027359">
    <property type="entry name" value="Volt_channel_dom_sf"/>
</dbReference>
<dbReference type="PROSITE" id="PS50222">
    <property type="entry name" value="EF_HAND_2"/>
    <property type="match status" value="1"/>
</dbReference>
<name>A0AA36NI10_9DINO</name>
<feature type="transmembrane region" description="Helical" evidence="6">
    <location>
        <begin position="271"/>
        <end position="290"/>
    </location>
</feature>
<dbReference type="Gene3D" id="1.20.120.350">
    <property type="entry name" value="Voltage-gated potassium channels. Chain C"/>
    <property type="match status" value="1"/>
</dbReference>
<evidence type="ECO:0000256" key="6">
    <source>
        <dbReference type="SAM" id="Phobius"/>
    </source>
</evidence>
<dbReference type="Pfam" id="PF00520">
    <property type="entry name" value="Ion_trans"/>
    <property type="match status" value="1"/>
</dbReference>
<dbReference type="GO" id="GO:0005248">
    <property type="term" value="F:voltage-gated sodium channel activity"/>
    <property type="evidence" value="ECO:0007669"/>
    <property type="project" value="TreeGrafter"/>
</dbReference>
<dbReference type="InterPro" id="IPR011992">
    <property type="entry name" value="EF-hand-dom_pair"/>
</dbReference>
<dbReference type="Proteomes" id="UP001178507">
    <property type="component" value="Unassembled WGS sequence"/>
</dbReference>
<keyword evidence="4 6" id="KW-0472">Membrane</keyword>
<evidence type="ECO:0000256" key="4">
    <source>
        <dbReference type="ARBA" id="ARBA00023136"/>
    </source>
</evidence>
<reference evidence="8" key="1">
    <citation type="submission" date="2023-08" db="EMBL/GenBank/DDBJ databases">
        <authorList>
            <person name="Chen Y."/>
            <person name="Shah S."/>
            <person name="Dougan E. K."/>
            <person name="Thang M."/>
            <person name="Chan C."/>
        </authorList>
    </citation>
    <scope>NUCLEOTIDE SEQUENCE</scope>
</reference>
<dbReference type="AlphaFoldDB" id="A0AA36NI10"/>
<organism evidence="8 9">
    <name type="scientific">Effrenium voratum</name>
    <dbReference type="NCBI Taxonomy" id="2562239"/>
    <lineage>
        <taxon>Eukaryota</taxon>
        <taxon>Sar</taxon>
        <taxon>Alveolata</taxon>
        <taxon>Dinophyceae</taxon>
        <taxon>Suessiales</taxon>
        <taxon>Symbiodiniaceae</taxon>
        <taxon>Effrenium</taxon>
    </lineage>
</organism>
<feature type="transmembrane region" description="Helical" evidence="6">
    <location>
        <begin position="335"/>
        <end position="361"/>
    </location>
</feature>
<dbReference type="EMBL" id="CAUJNA010003697">
    <property type="protein sequence ID" value="CAJ1407947.1"/>
    <property type="molecule type" value="Genomic_DNA"/>
</dbReference>
<evidence type="ECO:0000256" key="3">
    <source>
        <dbReference type="ARBA" id="ARBA00022989"/>
    </source>
</evidence>
<dbReference type="GO" id="GO:0001518">
    <property type="term" value="C:voltage-gated sodium channel complex"/>
    <property type="evidence" value="ECO:0007669"/>
    <property type="project" value="TreeGrafter"/>
</dbReference>
<evidence type="ECO:0000313" key="9">
    <source>
        <dbReference type="Proteomes" id="UP001178507"/>
    </source>
</evidence>
<dbReference type="Pfam" id="PF13833">
    <property type="entry name" value="EF-hand_8"/>
    <property type="match status" value="1"/>
</dbReference>
<feature type="transmembrane region" description="Helical" evidence="6">
    <location>
        <begin position="203"/>
        <end position="225"/>
    </location>
</feature>